<dbReference type="PANTHER" id="PTHR12905:SF0">
    <property type="entry name" value="CALCINEURIN-LIKE PHOSPHOESTERASE DOMAIN-CONTAINING PROTEIN"/>
    <property type="match status" value="1"/>
</dbReference>
<evidence type="ECO:0000313" key="3">
    <source>
        <dbReference type="EMBL" id="RVV98354.1"/>
    </source>
</evidence>
<name>A0A438AI76_9RHOB</name>
<keyword evidence="4" id="KW-1185">Reference proteome</keyword>
<dbReference type="InterPro" id="IPR051693">
    <property type="entry name" value="UPF0046_metallophosphoest"/>
</dbReference>
<feature type="domain" description="Calcineurin-like phosphoesterase" evidence="2">
    <location>
        <begin position="1"/>
        <end position="171"/>
    </location>
</feature>
<dbReference type="Proteomes" id="UP000285908">
    <property type="component" value="Unassembled WGS sequence"/>
</dbReference>
<dbReference type="Gene3D" id="3.60.21.10">
    <property type="match status" value="1"/>
</dbReference>
<dbReference type="InterPro" id="IPR024654">
    <property type="entry name" value="Calcineurin-like_PHP_lpxH"/>
</dbReference>
<sequence>MRLLAFSDVHCDLEACAALVAAASDADLVIGAGDYAQMHDGLAPTMDALAPLAGKAVLIPGNNETDTALRAATAAMVIHCETVTRGGLVIAGIGCAVPPLPPHVGSFDMTEDAAAQVLDAIPAADILVTHSPPAGIADRLRDGRRVGSHAVRAAIVRLQPRLVLCGHIHDCWGEEGRIGASWIRNLGPRPNWVEI</sequence>
<proteinExistence type="inferred from homology"/>
<evidence type="ECO:0000313" key="4">
    <source>
        <dbReference type="Proteomes" id="UP000285908"/>
    </source>
</evidence>
<dbReference type="AlphaFoldDB" id="A0A438AI76"/>
<reference evidence="3 4" key="1">
    <citation type="submission" date="2018-11" db="EMBL/GenBank/DDBJ databases">
        <title>Mesobaculum littorinae gen. nov., sp. nov., isolated from Littorina scabra that represents a novel genus of the order Rhodobacteraceae.</title>
        <authorList>
            <person name="Li F."/>
        </authorList>
    </citation>
    <scope>NUCLEOTIDE SEQUENCE [LARGE SCALE GENOMIC DNA]</scope>
    <source>
        <strain evidence="3 4">M0103</strain>
    </source>
</reference>
<protein>
    <submittedName>
        <fullName evidence="3">Serine/threonine protein phosphatase</fullName>
    </submittedName>
</protein>
<dbReference type="Pfam" id="PF12850">
    <property type="entry name" value="Metallophos_2"/>
    <property type="match status" value="1"/>
</dbReference>
<dbReference type="PANTHER" id="PTHR12905">
    <property type="entry name" value="METALLOPHOSPHOESTERASE"/>
    <property type="match status" value="1"/>
</dbReference>
<organism evidence="3 4">
    <name type="scientific">Mesobaculum littorinae</name>
    <dbReference type="NCBI Taxonomy" id="2486419"/>
    <lineage>
        <taxon>Bacteria</taxon>
        <taxon>Pseudomonadati</taxon>
        <taxon>Pseudomonadota</taxon>
        <taxon>Alphaproteobacteria</taxon>
        <taxon>Rhodobacterales</taxon>
        <taxon>Roseobacteraceae</taxon>
        <taxon>Mesobaculum</taxon>
    </lineage>
</organism>
<evidence type="ECO:0000256" key="1">
    <source>
        <dbReference type="ARBA" id="ARBA00008950"/>
    </source>
</evidence>
<comment type="similarity">
    <text evidence="1">Belongs to the metallophosphoesterase superfamily. YfcE family.</text>
</comment>
<dbReference type="OrthoDB" id="332939at2"/>
<comment type="caution">
    <text evidence="3">The sequence shown here is derived from an EMBL/GenBank/DDBJ whole genome shotgun (WGS) entry which is preliminary data.</text>
</comment>
<evidence type="ECO:0000259" key="2">
    <source>
        <dbReference type="Pfam" id="PF12850"/>
    </source>
</evidence>
<dbReference type="InterPro" id="IPR029052">
    <property type="entry name" value="Metallo-depent_PP-like"/>
</dbReference>
<dbReference type="EMBL" id="RQXX01000002">
    <property type="protein sequence ID" value="RVV98354.1"/>
    <property type="molecule type" value="Genomic_DNA"/>
</dbReference>
<gene>
    <name evidence="3" type="ORF">EKE94_05360</name>
</gene>
<dbReference type="RefSeq" id="WP_127905587.1">
    <property type="nucleotide sequence ID" value="NZ_RQXX01000002.1"/>
</dbReference>
<dbReference type="SUPFAM" id="SSF56300">
    <property type="entry name" value="Metallo-dependent phosphatases"/>
    <property type="match status" value="1"/>
</dbReference>
<accession>A0A438AI76</accession>